<dbReference type="InterPro" id="IPR019734">
    <property type="entry name" value="TPR_rpt"/>
</dbReference>
<name>A0A0F8Y8Y3_9ZZZZ</name>
<evidence type="ECO:0000313" key="1">
    <source>
        <dbReference type="EMBL" id="KKK50554.1"/>
    </source>
</evidence>
<accession>A0A0F8Y8Y3</accession>
<dbReference type="Gene3D" id="1.25.40.10">
    <property type="entry name" value="Tetratricopeptide repeat domain"/>
    <property type="match status" value="2"/>
</dbReference>
<dbReference type="SMART" id="SM00028">
    <property type="entry name" value="TPR"/>
    <property type="match status" value="3"/>
</dbReference>
<organism evidence="1">
    <name type="scientific">marine sediment metagenome</name>
    <dbReference type="NCBI Taxonomy" id="412755"/>
    <lineage>
        <taxon>unclassified sequences</taxon>
        <taxon>metagenomes</taxon>
        <taxon>ecological metagenomes</taxon>
    </lineage>
</organism>
<comment type="caution">
    <text evidence="1">The sequence shown here is derived from an EMBL/GenBank/DDBJ whole genome shotgun (WGS) entry which is preliminary data.</text>
</comment>
<dbReference type="SUPFAM" id="SSF48452">
    <property type="entry name" value="TPR-like"/>
    <property type="match status" value="1"/>
</dbReference>
<reference evidence="1" key="1">
    <citation type="journal article" date="2015" name="Nature">
        <title>Complex archaea that bridge the gap between prokaryotes and eukaryotes.</title>
        <authorList>
            <person name="Spang A."/>
            <person name="Saw J.H."/>
            <person name="Jorgensen S.L."/>
            <person name="Zaremba-Niedzwiedzka K."/>
            <person name="Martijn J."/>
            <person name="Lind A.E."/>
            <person name="van Eijk R."/>
            <person name="Schleper C."/>
            <person name="Guy L."/>
            <person name="Ettema T.J."/>
        </authorList>
    </citation>
    <scope>NUCLEOTIDE SEQUENCE</scope>
</reference>
<dbReference type="EMBL" id="LAZR01067964">
    <property type="protein sequence ID" value="KKK50554.1"/>
    <property type="molecule type" value="Genomic_DNA"/>
</dbReference>
<gene>
    <name evidence="1" type="ORF">LCGC14_3123870</name>
</gene>
<sequence length="213" mass="24794">LAYCEFYYGWLYYAKGNGKLIVEHFNNCIKYSEEAKWYMIVGYAFGGLGFGQYLLEDLENARKNIEKGIKIVEDIEVQLALSGLYWLLSMVLFDLGEYGKALASIDEALILAQKYNEKRFEGLSRIWLGRILGKTDPNQFDKAEESILQGINILEEMRLKPFFSGGYLCLGEFYTDVDQKEKAQENLKKAKRMFQEMGMDYWLAKTREILNRL</sequence>
<feature type="non-terminal residue" evidence="1">
    <location>
        <position position="1"/>
    </location>
</feature>
<proteinExistence type="predicted"/>
<dbReference type="Pfam" id="PF13181">
    <property type="entry name" value="TPR_8"/>
    <property type="match status" value="1"/>
</dbReference>
<dbReference type="InterPro" id="IPR011990">
    <property type="entry name" value="TPR-like_helical_dom_sf"/>
</dbReference>
<dbReference type="AlphaFoldDB" id="A0A0F8Y8Y3"/>
<protein>
    <submittedName>
        <fullName evidence="1">Uncharacterized protein</fullName>
    </submittedName>
</protein>